<dbReference type="STRING" id="393762.SAMN05660472_01908"/>
<reference evidence="1 2" key="1">
    <citation type="submission" date="2016-10" db="EMBL/GenBank/DDBJ databases">
        <authorList>
            <person name="de Groot N.N."/>
        </authorList>
    </citation>
    <scope>NUCLEOTIDE SEQUENCE [LARGE SCALE GENOMIC DNA]</scope>
    <source>
        <strain evidence="1 2">DSM 18346</strain>
    </source>
</reference>
<dbReference type="Proteomes" id="UP000198718">
    <property type="component" value="Unassembled WGS sequence"/>
</dbReference>
<proteinExistence type="predicted"/>
<dbReference type="EMBL" id="FNFP01000003">
    <property type="protein sequence ID" value="SDK73719.1"/>
    <property type="molecule type" value="Genomic_DNA"/>
</dbReference>
<dbReference type="AlphaFoldDB" id="A0A1G9EC44"/>
<evidence type="ECO:0000313" key="2">
    <source>
        <dbReference type="Proteomes" id="UP000198718"/>
    </source>
</evidence>
<name>A0A1G9EC44_9FIRM</name>
<dbReference type="Pfam" id="PF06949">
    <property type="entry name" value="DUF1292"/>
    <property type="match status" value="1"/>
</dbReference>
<protein>
    <recommendedName>
        <fullName evidence="3">DUF1292 domain-containing protein</fullName>
    </recommendedName>
</protein>
<organism evidence="1 2">
    <name type="scientific">Natronincola ferrireducens</name>
    <dbReference type="NCBI Taxonomy" id="393762"/>
    <lineage>
        <taxon>Bacteria</taxon>
        <taxon>Bacillati</taxon>
        <taxon>Bacillota</taxon>
        <taxon>Clostridia</taxon>
        <taxon>Peptostreptococcales</taxon>
        <taxon>Natronincolaceae</taxon>
        <taxon>Natronincola</taxon>
    </lineage>
</organism>
<gene>
    <name evidence="1" type="ORF">SAMN05660472_01908</name>
</gene>
<keyword evidence="2" id="KW-1185">Reference proteome</keyword>
<dbReference type="InterPro" id="IPR009711">
    <property type="entry name" value="UPF0473"/>
</dbReference>
<evidence type="ECO:0000313" key="1">
    <source>
        <dbReference type="EMBL" id="SDK73719.1"/>
    </source>
</evidence>
<dbReference type="RefSeq" id="WP_244269518.1">
    <property type="nucleotide sequence ID" value="NZ_FNFP01000003.1"/>
</dbReference>
<sequence length="98" mass="11187">MKNFMNDCGCNHESHKHHDHQQKKIYLTLMDNTQLECDVLNIFEAGGKNYIAVLPKDSESALLYGFEEGNEGPQLSNIETDEEYETASKAFLELNNHP</sequence>
<evidence type="ECO:0008006" key="3">
    <source>
        <dbReference type="Google" id="ProtNLM"/>
    </source>
</evidence>
<accession>A0A1G9EC44</accession>